<proteinExistence type="predicted"/>
<feature type="domain" description="SUF system FeS cluster assembly SufBD N-terminal" evidence="2">
    <location>
        <begin position="20"/>
        <end position="162"/>
    </location>
</feature>
<protein>
    <submittedName>
        <fullName evidence="3">Iron-sulfur cluster assembly protein SufD</fullName>
    </submittedName>
</protein>
<sequence length="436" mass="48372">MALKLHLDNPEIAREFDALKASLPGADQPWLNDLRSEAMASFTDSGIPGPKVEEWKYTNLGFLARENFGLASKAHGQSEIKDLFNRACFKNIAGPVIVFVNGYIHKSLSSLPDESSINLSIFSEQPQKFQQDMMVTGGSSALDNLNIAMVTDGYHIEISEKTSSSIQIIHLATSDTHMQSLRLRGRVSVGRGACGKIIESFMGPDGARYWCHMVGHVELAEDAQLEICQYQMQGKQAIHMTELHTTIADRAKFSHMSLQLGAELSRTELVSSFTGEFAHVDLRGAYLGRVKQSHDIFTRINHDRPNCQSNQIFRGVLDEGGKSAFQGKVVVARNAQKTNADQSNKNLLLSRKAEANAKPELLIYADDVKCSHGATVGEIDRDQLFYLNSRGLDEAGAKSLLVEAFISEVFDGMDDEILQQRYRENTTGWLKREVTS</sequence>
<dbReference type="InterPro" id="IPR037284">
    <property type="entry name" value="SUF_FeS_clus_asmbl_SufBD_sf"/>
</dbReference>
<evidence type="ECO:0000259" key="1">
    <source>
        <dbReference type="Pfam" id="PF01458"/>
    </source>
</evidence>
<dbReference type="Pfam" id="PF19295">
    <property type="entry name" value="SufBD_N"/>
    <property type="match status" value="1"/>
</dbReference>
<evidence type="ECO:0000313" key="3">
    <source>
        <dbReference type="EMBL" id="VAW06753.1"/>
    </source>
</evidence>
<name>A0A3B0SRN6_9ZZZZ</name>
<dbReference type="PANTHER" id="PTHR43575">
    <property type="entry name" value="PROTEIN ABCI7, CHLOROPLASTIC"/>
    <property type="match status" value="1"/>
</dbReference>
<dbReference type="EMBL" id="UOEJ01000251">
    <property type="protein sequence ID" value="VAW06753.1"/>
    <property type="molecule type" value="Genomic_DNA"/>
</dbReference>
<feature type="domain" description="SUF system FeS cluster assembly SufBD core" evidence="1">
    <location>
        <begin position="184"/>
        <end position="405"/>
    </location>
</feature>
<dbReference type="Pfam" id="PF01458">
    <property type="entry name" value="SUFBD_core"/>
    <property type="match status" value="1"/>
</dbReference>
<dbReference type="AlphaFoldDB" id="A0A3B0SRN6"/>
<organism evidence="3">
    <name type="scientific">hydrothermal vent metagenome</name>
    <dbReference type="NCBI Taxonomy" id="652676"/>
    <lineage>
        <taxon>unclassified sequences</taxon>
        <taxon>metagenomes</taxon>
        <taxon>ecological metagenomes</taxon>
    </lineage>
</organism>
<dbReference type="GO" id="GO:0016226">
    <property type="term" value="P:iron-sulfur cluster assembly"/>
    <property type="evidence" value="ECO:0007669"/>
    <property type="project" value="InterPro"/>
</dbReference>
<dbReference type="PANTHER" id="PTHR43575:SF1">
    <property type="entry name" value="PROTEIN ABCI7, CHLOROPLASTIC"/>
    <property type="match status" value="1"/>
</dbReference>
<accession>A0A3B0SRN6</accession>
<dbReference type="InterPro" id="IPR011542">
    <property type="entry name" value="SUF_FeS_clus_asmbl_SufD"/>
</dbReference>
<evidence type="ECO:0000259" key="2">
    <source>
        <dbReference type="Pfam" id="PF19295"/>
    </source>
</evidence>
<reference evidence="3" key="1">
    <citation type="submission" date="2018-06" db="EMBL/GenBank/DDBJ databases">
        <authorList>
            <person name="Zhirakovskaya E."/>
        </authorList>
    </citation>
    <scope>NUCLEOTIDE SEQUENCE</scope>
</reference>
<gene>
    <name evidence="3" type="ORF">MNBD_ALPHA01-743</name>
</gene>
<dbReference type="SUPFAM" id="SSF101960">
    <property type="entry name" value="Stabilizer of iron transporter SufD"/>
    <property type="match status" value="1"/>
</dbReference>
<dbReference type="InterPro" id="IPR045595">
    <property type="entry name" value="SufBD_N"/>
</dbReference>
<dbReference type="InterPro" id="IPR055346">
    <property type="entry name" value="Fe-S_cluster_assembly_SufBD"/>
</dbReference>
<dbReference type="NCBIfam" id="TIGR01981">
    <property type="entry name" value="sufD"/>
    <property type="match status" value="1"/>
</dbReference>
<dbReference type="InterPro" id="IPR000825">
    <property type="entry name" value="SUF_FeS_clus_asmbl_SufBD_core"/>
</dbReference>